<dbReference type="Proteomes" id="UP001054902">
    <property type="component" value="Unassembled WGS sequence"/>
</dbReference>
<organism evidence="1 2">
    <name type="scientific">Chaetoceros tenuissimus</name>
    <dbReference type="NCBI Taxonomy" id="426638"/>
    <lineage>
        <taxon>Eukaryota</taxon>
        <taxon>Sar</taxon>
        <taxon>Stramenopiles</taxon>
        <taxon>Ochrophyta</taxon>
        <taxon>Bacillariophyta</taxon>
        <taxon>Coscinodiscophyceae</taxon>
        <taxon>Chaetocerotophycidae</taxon>
        <taxon>Chaetocerotales</taxon>
        <taxon>Chaetocerotaceae</taxon>
        <taxon>Chaetoceros</taxon>
    </lineage>
</organism>
<comment type="caution">
    <text evidence="1">The sequence shown here is derived from an EMBL/GenBank/DDBJ whole genome shotgun (WGS) entry which is preliminary data.</text>
</comment>
<proteinExistence type="predicted"/>
<evidence type="ECO:0000313" key="2">
    <source>
        <dbReference type="Proteomes" id="UP001054902"/>
    </source>
</evidence>
<evidence type="ECO:0000313" key="1">
    <source>
        <dbReference type="EMBL" id="GFH57615.1"/>
    </source>
</evidence>
<sequence length="917" mass="105311">MMNSQVIENGMYVFEKGEWNEVHPSLQNLLNEKEQPVETIYVNISSLKECIQPTKTIDNILSIDNIHQIDSTIPECFPVNSIWKDRDFLFSQAKMACSHSKFLVSLKNQNSMICRNHKKCTFHITFIGTCRTKPDSSKRRKHLFNYPVKITSACFEHSDECHRNITNFKAAIQRSGVEMKVFDQKLISMLVNLHKTKPSMPPSFLRPILETFSPSSIVWTSEKIRDFRRSFFGKIESLNEDQLKDIEFVKGLFGSLTYSELYSSPNSIFGDFTSFNSKRLHEMFIKEYEGGLNHNFSGLTLTSGSPTSNVEGYLHFCKVHDKSFDFRILKNQDGEIICCAWMTGFMRDAFERFGTYLSFDGCHKKMNTALYPYFGILVKDSNNCILPVLEALGQGEQDIIIIFLFQSLLSMANGRTASEILVDSSDGVMDQSFVTERLHLPNAKFWADTWHLIQRNLGNKKNIPLHIFQQINSALWVMTRSSTKEKFDIRFNEIVTELHRLNVTSAQMSYFTSLVHNKKEHFAYYLMDSIPGLFGFHGTQANESKHSTFQAYFDDDYCSPPFRLICDLLHIGRICQQRVIKNLSRDNSELKLMKHKAQNTESPTPAILQALAMENDRSLNLAGFNLWLQEFNIAHDHCKHYFDSDDPDKVTIFDPFFPSATFQFTGLTSKCPGCEYSTSYQLQCRHEIANRIARGNQDNVFCIKMFDRRWHYQEDICILDRNGEDEVDLMFSLKQNMVPEKESLAQDLVEEIQTLSGTPNIAKEAIVDLDTSKEPTLCVYLPKERKKSSATRKTITKVQFRDIERITEQFKSKLASCGNENIKKKALGMLLSIIASCDKEDSACVADVQDAWDMYSGNMHIPKAGTHLQNTKDPRKVAPAALSCARKSNTLTTHEKITKRLKDNSHMMSSKIWFLKV</sequence>
<name>A0AAD3D6D2_9STRA</name>
<protein>
    <submittedName>
        <fullName evidence="1">Uncharacterized protein</fullName>
    </submittedName>
</protein>
<gene>
    <name evidence="1" type="ORF">CTEN210_14091</name>
</gene>
<reference evidence="1 2" key="1">
    <citation type="journal article" date="2021" name="Sci. Rep.">
        <title>The genome of the diatom Chaetoceros tenuissimus carries an ancient integrated fragment of an extant virus.</title>
        <authorList>
            <person name="Hongo Y."/>
            <person name="Kimura K."/>
            <person name="Takaki Y."/>
            <person name="Yoshida Y."/>
            <person name="Baba S."/>
            <person name="Kobayashi G."/>
            <person name="Nagasaki K."/>
            <person name="Hano T."/>
            <person name="Tomaru Y."/>
        </authorList>
    </citation>
    <scope>NUCLEOTIDE SEQUENCE [LARGE SCALE GENOMIC DNA]</scope>
    <source>
        <strain evidence="1 2">NIES-3715</strain>
    </source>
</reference>
<accession>A0AAD3D6D2</accession>
<keyword evidence="2" id="KW-1185">Reference proteome</keyword>
<dbReference type="AlphaFoldDB" id="A0AAD3D6D2"/>
<dbReference type="EMBL" id="BLLK01000058">
    <property type="protein sequence ID" value="GFH57615.1"/>
    <property type="molecule type" value="Genomic_DNA"/>
</dbReference>